<reference evidence="3" key="1">
    <citation type="submission" date="2016-02" db="EMBL/GenBank/DDBJ databases">
        <authorList>
            <person name="Dunlap C."/>
        </authorList>
    </citation>
    <scope>NUCLEOTIDE SEQUENCE [LARGE SCALE GENOMIC DNA]</scope>
    <source>
        <strain evidence="3">NRRL B-41092</strain>
    </source>
</reference>
<keyword evidence="1" id="KW-0472">Membrane</keyword>
<keyword evidence="3" id="KW-1185">Reference proteome</keyword>
<sequence length="74" mass="8085">MVLNLYVVTALVISVFLNVILCIQLGKIKADSQNKNQWRERMGLNSPFGALVWAFLAITIILALIGLLAGVSDL</sequence>
<dbReference type="EMBL" id="LSBA01000036">
    <property type="protein sequence ID" value="KXZ15287.1"/>
    <property type="molecule type" value="Genomic_DNA"/>
</dbReference>
<name>A0A150F3H1_9BACI</name>
<dbReference type="Proteomes" id="UP000075430">
    <property type="component" value="Unassembled WGS sequence"/>
</dbReference>
<dbReference type="AlphaFoldDB" id="A0A150F3H1"/>
<keyword evidence="1" id="KW-1133">Transmembrane helix</keyword>
<feature type="transmembrane region" description="Helical" evidence="1">
    <location>
        <begin position="47"/>
        <end position="71"/>
    </location>
</feature>
<accession>A0A150F3H1</accession>
<keyword evidence="1" id="KW-0812">Transmembrane</keyword>
<feature type="transmembrane region" description="Helical" evidence="1">
    <location>
        <begin position="6"/>
        <end position="26"/>
    </location>
</feature>
<gene>
    <name evidence="2" type="ORF">AXI58_03240</name>
</gene>
<evidence type="ECO:0000313" key="3">
    <source>
        <dbReference type="Proteomes" id="UP000075430"/>
    </source>
</evidence>
<protein>
    <submittedName>
        <fullName evidence="2">Uncharacterized protein</fullName>
    </submittedName>
</protein>
<organism evidence="2 3">
    <name type="scientific">Bacillus nakamurai</name>
    <dbReference type="NCBI Taxonomy" id="1793963"/>
    <lineage>
        <taxon>Bacteria</taxon>
        <taxon>Bacillati</taxon>
        <taxon>Bacillota</taxon>
        <taxon>Bacilli</taxon>
        <taxon>Bacillales</taxon>
        <taxon>Bacillaceae</taxon>
        <taxon>Bacillus</taxon>
    </lineage>
</organism>
<proteinExistence type="predicted"/>
<evidence type="ECO:0000256" key="1">
    <source>
        <dbReference type="SAM" id="Phobius"/>
    </source>
</evidence>
<evidence type="ECO:0000313" key="2">
    <source>
        <dbReference type="EMBL" id="KXZ15287.1"/>
    </source>
</evidence>
<comment type="caution">
    <text evidence="2">The sequence shown here is derived from an EMBL/GenBank/DDBJ whole genome shotgun (WGS) entry which is preliminary data.</text>
</comment>